<feature type="transmembrane region" description="Helical" evidence="1">
    <location>
        <begin position="814"/>
        <end position="836"/>
    </location>
</feature>
<accession>A0AAU7JBQ3</accession>
<proteinExistence type="predicted"/>
<protein>
    <submittedName>
        <fullName evidence="2">Uncharacterized protein</fullName>
    </submittedName>
</protein>
<name>A0AAU7JBQ3_9HYPH</name>
<dbReference type="EMBL" id="CP157484">
    <property type="protein sequence ID" value="XBO37579.1"/>
    <property type="molecule type" value="Genomic_DNA"/>
</dbReference>
<dbReference type="RefSeq" id="WP_406854402.1">
    <property type="nucleotide sequence ID" value="NZ_CP157484.1"/>
</dbReference>
<keyword evidence="1" id="KW-1133">Transmembrane helix</keyword>
<sequence>MDEILLDRSSLDRLINTYEDLRIHRGLGTALNRVTPGQRLDALHICLAVTAGGIAAGSATRSFWLRHLAPVLAETRESATALEEALDVTFRSRGAPQADPRERFLVVAKRWLAREFGWVATRQMAVVAALAAAVVCAGYLLSPRPPDPVIVHPPPPFPVSPSLQPLGQQIPPDSSPLTRSYVKILTVAVASLSEHKDASPQTLARAMSASFPQAGKPAQLLSEMVSRFPLSPDQPIPHTAAGGLAVRHYALVVAERLTPGSFDDMAALLSIGERAADTEVAKFLAAFQAENANAAPTASPPAASGRTTYRYLPFLVLLLGSVWALQKPNRPPSASSAARKREVAIALRDQCRAAAGSWAEASLVQTGTAGLPPLPSAGRVVRALLGFREPRPGTRLDAGRSVRATLQSAGDLVPVLQARSSAVEFVFLIRRRHRHDHERARALRLVNALGDAGLALTAYDYAPDPRRLTATSRVRGSNARHGTTLDLRGLRERHFGAVLVLITDGDELLDLLTGRPLEVVTQDIANWPRRMILTPTPVAAWGIREYRLAVALDSPIGRASLAGFADLALVFDDRFPDYTARRPLVTALELPNLGRQVERWTSLMVKSLTDDLMPAPPPVLVADEMILLSERAPSQQAIDTVVLALREWLGRGYVWFLACAVHPQLRFDVTLWLGANLTRKVVPGSFLTLADAEPRADPPRLDRAYSDAPLFSEAQLDRLCQLVWFRQGRMPAWLRIAAFDNARDRDKASARAAVERLLQRTKPGEMGSVTSLPVWLPDWRGQKLAADETMLGLKSDFPLIAVSELTPMISQKRWYSLALARFSMLLAWATIASWLVPGADVPTPNGAWLPLAAYVVATFCCCALLVIPAVRAAPGRMLRAMSSPEAVTAASAERVAK</sequence>
<evidence type="ECO:0000256" key="1">
    <source>
        <dbReference type="SAM" id="Phobius"/>
    </source>
</evidence>
<organism evidence="2">
    <name type="scientific">Alsobacter sp. KACC 23698</name>
    <dbReference type="NCBI Taxonomy" id="3149229"/>
    <lineage>
        <taxon>Bacteria</taxon>
        <taxon>Pseudomonadati</taxon>
        <taxon>Pseudomonadota</taxon>
        <taxon>Alphaproteobacteria</taxon>
        <taxon>Hyphomicrobiales</taxon>
        <taxon>Alsobacteraceae</taxon>
        <taxon>Alsobacter</taxon>
    </lineage>
</organism>
<keyword evidence="1" id="KW-0812">Transmembrane</keyword>
<keyword evidence="1" id="KW-0472">Membrane</keyword>
<evidence type="ECO:0000313" key="2">
    <source>
        <dbReference type="EMBL" id="XBO37579.1"/>
    </source>
</evidence>
<dbReference type="AlphaFoldDB" id="A0AAU7JBQ3"/>
<feature type="transmembrane region" description="Helical" evidence="1">
    <location>
        <begin position="848"/>
        <end position="870"/>
    </location>
</feature>
<reference evidence="2" key="1">
    <citation type="submission" date="2024-05" db="EMBL/GenBank/DDBJ databases">
        <authorList>
            <person name="Kim S."/>
            <person name="Heo J."/>
            <person name="Choi H."/>
            <person name="Choi Y."/>
            <person name="Kwon S.-W."/>
            <person name="Kim Y."/>
        </authorList>
    </citation>
    <scope>NUCLEOTIDE SEQUENCE</scope>
    <source>
        <strain evidence="2">KACC 23698</strain>
    </source>
</reference>
<gene>
    <name evidence="2" type="ORF">ABEG18_17865</name>
</gene>